<dbReference type="AlphaFoldDB" id="A0A0M4RS17"/>
<accession>A0A0M4RS17</accession>
<dbReference type="PATRIC" id="fig|656366.3.peg.3824"/>
<evidence type="ECO:0000256" key="1">
    <source>
        <dbReference type="SAM" id="Phobius"/>
    </source>
</evidence>
<evidence type="ECO:0000313" key="2">
    <source>
        <dbReference type="EMBL" id="ALE93751.1"/>
    </source>
</evidence>
<gene>
    <name evidence="2" type="ORF">AOC05_17785</name>
</gene>
<feature type="transmembrane region" description="Helical" evidence="1">
    <location>
        <begin position="93"/>
        <end position="109"/>
    </location>
</feature>
<dbReference type="KEGG" id="aaq:AOC05_17785"/>
<organism evidence="2 3">
    <name type="scientific">Arthrobacter alpinus</name>
    <dbReference type="NCBI Taxonomy" id="656366"/>
    <lineage>
        <taxon>Bacteria</taxon>
        <taxon>Bacillati</taxon>
        <taxon>Actinomycetota</taxon>
        <taxon>Actinomycetes</taxon>
        <taxon>Micrococcales</taxon>
        <taxon>Micrococcaceae</taxon>
        <taxon>Arthrobacter</taxon>
    </lineage>
</organism>
<dbReference type="OrthoDB" id="4941253at2"/>
<feature type="transmembrane region" description="Helical" evidence="1">
    <location>
        <begin position="69"/>
        <end position="87"/>
    </location>
</feature>
<proteinExistence type="predicted"/>
<reference evidence="3" key="1">
    <citation type="submission" date="2015-09" db="EMBL/GenBank/DDBJ databases">
        <title>Complete genome of Arthrobacter alpinus strain R3.8.</title>
        <authorList>
            <person name="See-Too W.S."/>
            <person name="Chan K.G."/>
        </authorList>
    </citation>
    <scope>NUCLEOTIDE SEQUENCE [LARGE SCALE GENOMIC DNA]</scope>
    <source>
        <strain evidence="3">R3.8</strain>
    </source>
</reference>
<evidence type="ECO:0000313" key="3">
    <source>
        <dbReference type="Proteomes" id="UP000062833"/>
    </source>
</evidence>
<keyword evidence="3" id="KW-1185">Reference proteome</keyword>
<sequence length="189" mass="20585">MQTRHVGNNWVPLLCLSVLFLFSGAISMVTDRGNGSVPGVFVFGTLVTGGVSALWWRRNPSWWVSARNHYYYLAGGALAGVILSAMVPFLNGAGPWFVLGAAIATYGYFERLRLLVTVGGAVAFTGFLAMVIRADVWGGALHLISAGILAFAANKLYVLRNGRRREVQDSDPSFIGSFQEYDEDERVGF</sequence>
<feature type="transmembrane region" description="Helical" evidence="1">
    <location>
        <begin position="37"/>
        <end position="57"/>
    </location>
</feature>
<feature type="transmembrane region" description="Helical" evidence="1">
    <location>
        <begin position="114"/>
        <end position="134"/>
    </location>
</feature>
<name>A0A0M4RS17_9MICC</name>
<keyword evidence="1" id="KW-1133">Transmembrane helix</keyword>
<keyword evidence="1" id="KW-0812">Transmembrane</keyword>
<protein>
    <submittedName>
        <fullName evidence="2">Uncharacterized protein</fullName>
    </submittedName>
</protein>
<dbReference type="EMBL" id="CP012677">
    <property type="protein sequence ID" value="ALE93751.1"/>
    <property type="molecule type" value="Genomic_DNA"/>
</dbReference>
<dbReference type="RefSeq" id="WP_062008912.1">
    <property type="nucleotide sequence ID" value="NZ_CP012677.1"/>
</dbReference>
<keyword evidence="1" id="KW-0472">Membrane</keyword>
<dbReference type="Proteomes" id="UP000062833">
    <property type="component" value="Chromosome"/>
</dbReference>
<feature type="transmembrane region" description="Helical" evidence="1">
    <location>
        <begin position="140"/>
        <end position="158"/>
    </location>
</feature>